<name>A0AC34GJV8_9BILA</name>
<proteinExistence type="predicted"/>
<evidence type="ECO:0000313" key="1">
    <source>
        <dbReference type="Proteomes" id="UP000887579"/>
    </source>
</evidence>
<protein>
    <submittedName>
        <fullName evidence="2">Tetratricopeptide repeat protein</fullName>
    </submittedName>
</protein>
<evidence type="ECO:0000313" key="2">
    <source>
        <dbReference type="WBParaSite" id="ES5_v2.g30012.t1"/>
    </source>
</evidence>
<dbReference type="WBParaSite" id="ES5_v2.g30012.t1">
    <property type="protein sequence ID" value="ES5_v2.g30012.t1"/>
    <property type="gene ID" value="ES5_v2.g30012"/>
</dbReference>
<reference evidence="2" key="1">
    <citation type="submission" date="2022-11" db="UniProtKB">
        <authorList>
            <consortium name="WormBaseParasite"/>
        </authorList>
    </citation>
    <scope>IDENTIFICATION</scope>
</reference>
<accession>A0AC34GJV8</accession>
<dbReference type="Proteomes" id="UP000887579">
    <property type="component" value="Unplaced"/>
</dbReference>
<sequence length="114" mass="12940">DLCEDLPRFSECRELEKIGIQLAEEEKFDEAIDKFNAAIDICPANPHPYNNRAQAYRLQNKIEDALADLNKSIELSNSEGKAAQAAYTQRAMIYLLKEEKDKAKVFFSTVSPNN</sequence>
<organism evidence="1 2">
    <name type="scientific">Panagrolaimus sp. ES5</name>
    <dbReference type="NCBI Taxonomy" id="591445"/>
    <lineage>
        <taxon>Eukaryota</taxon>
        <taxon>Metazoa</taxon>
        <taxon>Ecdysozoa</taxon>
        <taxon>Nematoda</taxon>
        <taxon>Chromadorea</taxon>
        <taxon>Rhabditida</taxon>
        <taxon>Tylenchina</taxon>
        <taxon>Panagrolaimomorpha</taxon>
        <taxon>Panagrolaimoidea</taxon>
        <taxon>Panagrolaimidae</taxon>
        <taxon>Panagrolaimus</taxon>
    </lineage>
</organism>